<dbReference type="AlphaFoldDB" id="A0AA86GKU6"/>
<reference evidence="1 2" key="1">
    <citation type="journal article" date="2016" name="BMC Genomics">
        <title>Genomic analysis of the nitrate-respiring Sphingopyxis granuli (formerly Sphingomonas macrogoltabida) strain TFA.</title>
        <authorList>
            <person name="Garcia-Romero I."/>
            <person name="Perez-Pulido A.J."/>
            <person name="Gonzalez-Flores Y.E."/>
            <person name="Reyes-Ramirez F."/>
            <person name="Santero E."/>
            <person name="Floriano B."/>
        </authorList>
    </citation>
    <scope>NUCLEOTIDE SEQUENCE [LARGE SCALE GENOMIC DNA]</scope>
    <source>
        <strain evidence="1 2">TFA</strain>
    </source>
</reference>
<evidence type="ECO:0000313" key="2">
    <source>
        <dbReference type="Proteomes" id="UP000058599"/>
    </source>
</evidence>
<gene>
    <name evidence="1" type="ORF">SGRAN_0898</name>
</gene>
<evidence type="ECO:0000313" key="1">
    <source>
        <dbReference type="EMBL" id="AMG73292.1"/>
    </source>
</evidence>
<accession>A0AA86GKU6</accession>
<dbReference type="KEGG" id="sgi:SGRAN_0898"/>
<name>A0AA86GKU6_9SPHN</name>
<proteinExistence type="predicted"/>
<dbReference type="EMBL" id="CP012199">
    <property type="protein sequence ID" value="AMG73292.1"/>
    <property type="molecule type" value="Genomic_DNA"/>
</dbReference>
<protein>
    <submittedName>
        <fullName evidence="1">Membrane protein</fullName>
    </submittedName>
</protein>
<dbReference type="RefSeq" id="WP_169799691.1">
    <property type="nucleotide sequence ID" value="NZ_CP012199.1"/>
</dbReference>
<sequence>MIDNLSIGLTHALMAIALWRLLYRDDLDNEVSPRMLWQRRRDAEAAAEAAQEPRDA</sequence>
<keyword evidence="2" id="KW-1185">Reference proteome</keyword>
<dbReference type="Proteomes" id="UP000058599">
    <property type="component" value="Chromosome"/>
</dbReference>
<organism evidence="1 2">
    <name type="scientific">Sphingopyxis granuli</name>
    <dbReference type="NCBI Taxonomy" id="267128"/>
    <lineage>
        <taxon>Bacteria</taxon>
        <taxon>Pseudomonadati</taxon>
        <taxon>Pseudomonadota</taxon>
        <taxon>Alphaproteobacteria</taxon>
        <taxon>Sphingomonadales</taxon>
        <taxon>Sphingomonadaceae</taxon>
        <taxon>Sphingopyxis</taxon>
    </lineage>
</organism>